<dbReference type="Gene3D" id="1.10.630.10">
    <property type="entry name" value="Cytochrome P450"/>
    <property type="match status" value="2"/>
</dbReference>
<dbReference type="PRINTS" id="PR00385">
    <property type="entry name" value="P450"/>
</dbReference>
<dbReference type="SUPFAM" id="SSF48264">
    <property type="entry name" value="Cytochrome P450"/>
    <property type="match status" value="2"/>
</dbReference>
<dbReference type="OMA" id="GNIMMEA"/>
<dbReference type="STRING" id="4536.A0A0E0IE83"/>
<evidence type="ECO:0000256" key="2">
    <source>
        <dbReference type="ARBA" id="ARBA00022692"/>
    </source>
</evidence>
<dbReference type="GO" id="GO:0005506">
    <property type="term" value="F:iron ion binding"/>
    <property type="evidence" value="ECO:0007669"/>
    <property type="project" value="InterPro"/>
</dbReference>
<dbReference type="EnsemblPlants" id="ONIVA08G22490.1">
    <property type="protein sequence ID" value="ONIVA08G22490.1"/>
    <property type="gene ID" value="ONIVA08G22490"/>
</dbReference>
<dbReference type="PRINTS" id="PR00463">
    <property type="entry name" value="EP450I"/>
</dbReference>
<comment type="cofactor">
    <cofactor evidence="8">
        <name>heme</name>
        <dbReference type="ChEBI" id="CHEBI:30413"/>
    </cofactor>
</comment>
<evidence type="ECO:0000256" key="8">
    <source>
        <dbReference type="PIRSR" id="PIRSR602401-1"/>
    </source>
</evidence>
<dbReference type="InterPro" id="IPR002401">
    <property type="entry name" value="Cyt_P450_E_grp-I"/>
</dbReference>
<dbReference type="eggNOG" id="KOG0156">
    <property type="taxonomic scope" value="Eukaryota"/>
</dbReference>
<evidence type="ECO:0000313" key="11">
    <source>
        <dbReference type="Proteomes" id="UP000006591"/>
    </source>
</evidence>
<keyword evidence="6" id="KW-0560">Oxidoreductase</keyword>
<dbReference type="HOGENOM" id="CLU_001570_0_5_1"/>
<dbReference type="GO" id="GO:0051502">
    <property type="term" value="P:diterpene phytoalexin biosynthetic process"/>
    <property type="evidence" value="ECO:0007669"/>
    <property type="project" value="UniProtKB-ARBA"/>
</dbReference>
<keyword evidence="11" id="KW-1185">Reference proteome</keyword>
<evidence type="ECO:0008006" key="12">
    <source>
        <dbReference type="Google" id="ProtNLM"/>
    </source>
</evidence>
<organism evidence="10">
    <name type="scientific">Oryza nivara</name>
    <name type="common">Indian wild rice</name>
    <name type="synonym">Oryza sativa f. spontanea</name>
    <dbReference type="NCBI Taxonomy" id="4536"/>
    <lineage>
        <taxon>Eukaryota</taxon>
        <taxon>Viridiplantae</taxon>
        <taxon>Streptophyta</taxon>
        <taxon>Embryophyta</taxon>
        <taxon>Tracheophyta</taxon>
        <taxon>Spermatophyta</taxon>
        <taxon>Magnoliopsida</taxon>
        <taxon>Liliopsida</taxon>
        <taxon>Poales</taxon>
        <taxon>Poaceae</taxon>
        <taxon>BOP clade</taxon>
        <taxon>Oryzoideae</taxon>
        <taxon>Oryzeae</taxon>
        <taxon>Oryzinae</taxon>
        <taxon>Oryza</taxon>
    </lineage>
</organism>
<dbReference type="PROSITE" id="PS00086">
    <property type="entry name" value="CYTOCHROME_P450"/>
    <property type="match status" value="2"/>
</dbReference>
<evidence type="ECO:0000256" key="3">
    <source>
        <dbReference type="ARBA" id="ARBA00022723"/>
    </source>
</evidence>
<dbReference type="InterPro" id="IPR017972">
    <property type="entry name" value="Cyt_P450_CS"/>
</dbReference>
<keyword evidence="4" id="KW-0611">Plant defense</keyword>
<evidence type="ECO:0000256" key="9">
    <source>
        <dbReference type="SAM" id="Phobius"/>
    </source>
</evidence>
<sequence>MERDAWLLCAALAAATVVYYLACTTSRRAQRRRLPPGPTPLPVIGNVLSLRGNMHHALARLARERYGPVMALKLGLVTAVVVSSPDAAREAFTKHDRRLAARAVPDTSRVRGFADRSMIWLPSSDTRWKTLRGVVATHVFSPRSIAAARGVRERKVRDIVGYFAAHVGEVVDVGEAVYSGVVNLVSNAFFSGDVVDVGEESAHGLREAVEDIILAIAKPNVSDLFPFLRPLDLQGWRRWAEKRYDTVFDILDNITNSRLADASAGNHAGDFLDSLLGLMSYGKIARDDVTTIMFDVFGAGTDTIAITVQWAMAELLRNPSIMAKARTEMEDVLAGKKTIEENDTEKLPYLRAVIKEAMRLHPVAPILLPHQAAEDGVEIGGYAVPKGSTVIFNVWAIMRDPTAWERPDEFMPERFLQRAEVDFRGKDFEFMPFGAGRRLCPGLPMAERVVPFILASLLHAFEWRLPDGMSAEELDVSEKFTTANVLTVPLKAREAWLLCAVLAAATVVYYLACTTSRRARRRRLPPGPTPLPVIGNVLGLRGNMHHALARLARERYGPVMTLKLGLVTAVVVSSPGAAREAFTRHDRRLAARTVPDISRARGLAGRSMIWLPSSDPRWKTLRGVVAAHVFSPRSLAAARGVRERKVRDIVGYFAVHPGEAVDVGEAVYGGVINLVSNAFFSADVVDVGKESAHGLRKTVEDMISAIAKPNVSDLFPFLRPLDLQGWRRWAEKRIDEIYGILDDKINSRLADTDADASTKKHGDFLDSLLELMSAGKIARDDVTNIMFEVFGAGTDTISITVEWAMAELLRNPSIMAKVRAEMDDVLAGKKTIEENDTEKLPYLRAVIKEAMRLHPVAPILLPHHTAEDGVEIGGYAVPKGSTVIFNVWAIMRDPTAWERPDEFMPERFLQRAEVDFRGKDFEFMPFGAGRRLCPGLPMAERVVPFILASLLHAFEWRLPDGMSAEELDVSEKFTTANVLTVPLKAVPILASSASELQAS</sequence>
<dbReference type="CDD" id="cd11073">
    <property type="entry name" value="CYP76-like"/>
    <property type="match status" value="2"/>
</dbReference>
<evidence type="ECO:0000256" key="4">
    <source>
        <dbReference type="ARBA" id="ARBA00022821"/>
    </source>
</evidence>
<keyword evidence="5 9" id="KW-1133">Transmembrane helix</keyword>
<accession>A0A0E0IE83</accession>
<keyword evidence="9" id="KW-0472">Membrane</keyword>
<dbReference type="Pfam" id="PF00067">
    <property type="entry name" value="p450"/>
    <property type="match status" value="2"/>
</dbReference>
<keyword evidence="8" id="KW-0349">Heme</keyword>
<evidence type="ECO:0000256" key="7">
    <source>
        <dbReference type="ARBA" id="ARBA00023004"/>
    </source>
</evidence>
<name>A0A0E0IE83_ORYNI</name>
<reference evidence="10" key="2">
    <citation type="submission" date="2018-04" db="EMBL/GenBank/DDBJ databases">
        <title>OnivRS2 (Oryza nivara Reference Sequence Version 2).</title>
        <authorList>
            <person name="Zhang J."/>
            <person name="Kudrna D."/>
            <person name="Lee S."/>
            <person name="Talag J."/>
            <person name="Rajasekar S."/>
            <person name="Welchert J."/>
            <person name="Hsing Y.-I."/>
            <person name="Wing R.A."/>
        </authorList>
    </citation>
    <scope>NUCLEOTIDE SEQUENCE [LARGE SCALE GENOMIC DNA]</scope>
    <source>
        <strain evidence="10">SL10</strain>
    </source>
</reference>
<evidence type="ECO:0000256" key="5">
    <source>
        <dbReference type="ARBA" id="ARBA00022989"/>
    </source>
</evidence>
<proteinExistence type="inferred from homology"/>
<evidence type="ECO:0000313" key="10">
    <source>
        <dbReference type="EnsemblPlants" id="ONIVA08G22490.1"/>
    </source>
</evidence>
<feature type="binding site" description="axial binding residue" evidence="8">
    <location>
        <position position="933"/>
    </location>
    <ligand>
        <name>heme</name>
        <dbReference type="ChEBI" id="CHEBI:30413"/>
    </ligand>
    <ligandPart>
        <name>Fe</name>
        <dbReference type="ChEBI" id="CHEBI:18248"/>
    </ligandPart>
</feature>
<dbReference type="Proteomes" id="UP000006591">
    <property type="component" value="Chromosome 8"/>
</dbReference>
<dbReference type="PANTHER" id="PTHR47950">
    <property type="entry name" value="CYTOCHROME P450, FAMILY 76, SUBFAMILY C, POLYPEPTIDE 5-RELATED"/>
    <property type="match status" value="1"/>
</dbReference>
<keyword evidence="2 9" id="KW-0812">Transmembrane</keyword>
<dbReference type="GO" id="GO:0020037">
    <property type="term" value="F:heme binding"/>
    <property type="evidence" value="ECO:0007669"/>
    <property type="project" value="InterPro"/>
</dbReference>
<dbReference type="InterPro" id="IPR001128">
    <property type="entry name" value="Cyt_P450"/>
</dbReference>
<evidence type="ECO:0000256" key="1">
    <source>
        <dbReference type="ARBA" id="ARBA00010617"/>
    </source>
</evidence>
<dbReference type="GO" id="GO:0006952">
    <property type="term" value="P:defense response"/>
    <property type="evidence" value="ECO:0007669"/>
    <property type="project" value="UniProtKB-KW"/>
</dbReference>
<keyword evidence="7 8" id="KW-0408">Iron</keyword>
<comment type="similarity">
    <text evidence="1">Belongs to the cytochrome P450 family.</text>
</comment>
<protein>
    <recommendedName>
        <fullName evidence="12">Cytochrome P450</fullName>
    </recommendedName>
</protein>
<keyword evidence="3 8" id="KW-0479">Metal-binding</keyword>
<dbReference type="Gramene" id="ONIVA08G22490.1">
    <property type="protein sequence ID" value="ONIVA08G22490.1"/>
    <property type="gene ID" value="ONIVA08G22490"/>
</dbReference>
<dbReference type="GO" id="GO:0016709">
    <property type="term" value="F:oxidoreductase activity, acting on paired donors, with incorporation or reduction of molecular oxygen, NAD(P)H as one donor, and incorporation of one atom of oxygen"/>
    <property type="evidence" value="ECO:0007669"/>
    <property type="project" value="UniProtKB-ARBA"/>
</dbReference>
<evidence type="ECO:0000256" key="6">
    <source>
        <dbReference type="ARBA" id="ARBA00023002"/>
    </source>
</evidence>
<reference evidence="10" key="1">
    <citation type="submission" date="2015-04" db="UniProtKB">
        <authorList>
            <consortium name="EnsemblPlants"/>
        </authorList>
    </citation>
    <scope>IDENTIFICATION</scope>
    <source>
        <strain evidence="10">SL10</strain>
    </source>
</reference>
<dbReference type="FunFam" id="1.10.630.10:FF:000007">
    <property type="entry name" value="Cytochrome P450 76C4"/>
    <property type="match status" value="2"/>
</dbReference>
<dbReference type="InterPro" id="IPR036396">
    <property type="entry name" value="Cyt_P450_sf"/>
</dbReference>
<feature type="transmembrane region" description="Helical" evidence="9">
    <location>
        <begin position="495"/>
        <end position="513"/>
    </location>
</feature>
<dbReference type="PANTHER" id="PTHR47950:SF44">
    <property type="entry name" value="CYTOCHROME P450, FAMILY 76, SUBFAMILY C, POLYPEPTIDE 5-RELATED"/>
    <property type="match status" value="1"/>
</dbReference>
<dbReference type="AlphaFoldDB" id="A0A0E0IE83"/>